<protein>
    <submittedName>
        <fullName evidence="2">Uncharacterized protein</fullName>
    </submittedName>
</protein>
<organism evidence="2 3">
    <name type="scientific">Nereida ignava</name>
    <dbReference type="NCBI Taxonomy" id="282199"/>
    <lineage>
        <taxon>Bacteria</taxon>
        <taxon>Pseudomonadati</taxon>
        <taxon>Pseudomonadota</taxon>
        <taxon>Alphaproteobacteria</taxon>
        <taxon>Rhodobacterales</taxon>
        <taxon>Roseobacteraceae</taxon>
        <taxon>Nereida</taxon>
    </lineage>
</organism>
<dbReference type="AlphaFoldDB" id="A0A0U1NM51"/>
<keyword evidence="1" id="KW-0732">Signal</keyword>
<evidence type="ECO:0000256" key="1">
    <source>
        <dbReference type="SAM" id="SignalP"/>
    </source>
</evidence>
<keyword evidence="3" id="KW-1185">Reference proteome</keyword>
<dbReference type="RefSeq" id="WP_048599238.1">
    <property type="nucleotide sequence ID" value="NZ_CBFHGK010000004.1"/>
</dbReference>
<feature type="chain" id="PRO_5006712152" evidence="1">
    <location>
        <begin position="19"/>
        <end position="94"/>
    </location>
</feature>
<accession>A0A0U1NM51</accession>
<proteinExistence type="predicted"/>
<dbReference type="STRING" id="282199.GCA_001049735_01875"/>
<feature type="signal peptide" evidence="1">
    <location>
        <begin position="1"/>
        <end position="18"/>
    </location>
</feature>
<dbReference type="Proteomes" id="UP000048949">
    <property type="component" value="Unassembled WGS sequence"/>
</dbReference>
<reference evidence="2 3" key="1">
    <citation type="submission" date="2015-04" db="EMBL/GenBank/DDBJ databases">
        <authorList>
            <person name="Syromyatnikov M.Y."/>
            <person name="Popov V.N."/>
        </authorList>
    </citation>
    <scope>NUCLEOTIDE SEQUENCE [LARGE SCALE GENOMIC DNA]</scope>
    <source>
        <strain evidence="2 3">CECT 5292</strain>
    </source>
</reference>
<evidence type="ECO:0000313" key="2">
    <source>
        <dbReference type="EMBL" id="CRK75821.1"/>
    </source>
</evidence>
<gene>
    <name evidence="2" type="ORF">NIG5292_01876</name>
</gene>
<evidence type="ECO:0000313" key="3">
    <source>
        <dbReference type="Proteomes" id="UP000048949"/>
    </source>
</evidence>
<dbReference type="EMBL" id="CVQV01000009">
    <property type="protein sequence ID" value="CRK75821.1"/>
    <property type="molecule type" value="Genomic_DNA"/>
</dbReference>
<dbReference type="OrthoDB" id="9810895at2"/>
<sequence length="94" mass="9660">MNLLLAAMTLAASSQHLAQCGNRATIVDNLSTKYGETRQSVGLGADNALVEIFASNATGSWTITVTKAGGPTCLVASGRAFENTDQLSVTGKSL</sequence>
<name>A0A0U1NM51_9RHOB</name>